<dbReference type="Proteomes" id="UP000557193">
    <property type="component" value="Unassembled WGS sequence"/>
</dbReference>
<feature type="domain" description="Zinc finger/thioredoxin putative" evidence="3">
    <location>
        <begin position="6"/>
        <end position="41"/>
    </location>
</feature>
<evidence type="ECO:0000256" key="1">
    <source>
        <dbReference type="SAM" id="Coils"/>
    </source>
</evidence>
<dbReference type="InterPro" id="IPR021834">
    <property type="entry name" value="DUF3426"/>
</dbReference>
<feature type="compositionally biased region" description="Basic and acidic residues" evidence="2">
    <location>
        <begin position="230"/>
        <end position="242"/>
    </location>
</feature>
<organism evidence="4 5">
    <name type="scientific">Pseudomonas fluvialis</name>
    <dbReference type="NCBI Taxonomy" id="1793966"/>
    <lineage>
        <taxon>Bacteria</taxon>
        <taxon>Pseudomonadati</taxon>
        <taxon>Pseudomonadota</taxon>
        <taxon>Gammaproteobacteria</taxon>
        <taxon>Pseudomonadales</taxon>
        <taxon>Pseudomonadaceae</taxon>
        <taxon>Pseudomonas</taxon>
    </lineage>
</organism>
<evidence type="ECO:0000313" key="4">
    <source>
        <dbReference type="EMBL" id="MBB6342227.1"/>
    </source>
</evidence>
<comment type="caution">
    <text evidence="4">The sequence shown here is derived from an EMBL/GenBank/DDBJ whole genome shotgun (WGS) entry which is preliminary data.</text>
</comment>
<feature type="region of interest" description="Disordered" evidence="2">
    <location>
        <begin position="57"/>
        <end position="106"/>
    </location>
</feature>
<feature type="region of interest" description="Disordered" evidence="2">
    <location>
        <begin position="179"/>
        <end position="198"/>
    </location>
</feature>
<accession>A0A7X0ES74</accession>
<dbReference type="Pfam" id="PF11906">
    <property type="entry name" value="DUF3426"/>
    <property type="match status" value="1"/>
</dbReference>
<reference evidence="4 5" key="1">
    <citation type="submission" date="2020-08" db="EMBL/GenBank/DDBJ databases">
        <title>Functional genomics of gut bacteria from endangered species of beetles.</title>
        <authorList>
            <person name="Carlos-Shanley C."/>
        </authorList>
    </citation>
    <scope>NUCLEOTIDE SEQUENCE [LARGE SCALE GENOMIC DNA]</scope>
    <source>
        <strain evidence="4 5">S00202</strain>
    </source>
</reference>
<keyword evidence="1" id="KW-0175">Coiled coil</keyword>
<feature type="compositionally biased region" description="Pro residues" evidence="2">
    <location>
        <begin position="61"/>
        <end position="74"/>
    </location>
</feature>
<evidence type="ECO:0000256" key="2">
    <source>
        <dbReference type="SAM" id="MobiDB-lite"/>
    </source>
</evidence>
<dbReference type="Pfam" id="PF13719">
    <property type="entry name" value="Zn_ribbon_5"/>
    <property type="match status" value="1"/>
</dbReference>
<protein>
    <submittedName>
        <fullName evidence="4">Putative Zn finger-like uncharacterized protein</fullName>
    </submittedName>
</protein>
<feature type="compositionally biased region" description="Low complexity" evidence="2">
    <location>
        <begin position="75"/>
        <end position="101"/>
    </location>
</feature>
<evidence type="ECO:0000313" key="5">
    <source>
        <dbReference type="Proteomes" id="UP000557193"/>
    </source>
</evidence>
<evidence type="ECO:0000259" key="3">
    <source>
        <dbReference type="Pfam" id="PF13719"/>
    </source>
</evidence>
<dbReference type="NCBIfam" id="TIGR02098">
    <property type="entry name" value="MJ0042_CXXC"/>
    <property type="match status" value="1"/>
</dbReference>
<gene>
    <name evidence="4" type="ORF">HNP49_002409</name>
</gene>
<name>A0A7X0ES74_9PSED</name>
<keyword evidence="5" id="KW-1185">Reference proteome</keyword>
<dbReference type="EMBL" id="JACHLL010000004">
    <property type="protein sequence ID" value="MBB6342227.1"/>
    <property type="molecule type" value="Genomic_DNA"/>
</dbReference>
<proteinExistence type="predicted"/>
<dbReference type="RefSeq" id="WP_184683560.1">
    <property type="nucleotide sequence ID" value="NZ_JACHLL010000004.1"/>
</dbReference>
<sequence>MTDSFVTQCPHCRTSFRVSRAQLGAAHGAVRCGACMQVFNAAQHLLGEPTAAAAAVTRPAAPAPAPAPTPPPVKPSAAASASASAPVPTPAPSATQPAAAPAPAPAKKITDETLWIHDDLDLDALNLDEELARLEEEEQQLSRDFLAVERAPKPEQQLLGQLSARRDPHDESWAEQLLAEPKASPAPPEAPRIVPREPVVTPPAAVETRIEPAIAPLTSQTQADDEDDDGLHPDFRQHEGDSSLRLSADIDSAHEPEEDEHEPTLSALPPRTRIEEIELTASAPLRSEPALRNESLLNLSEEPLQLDWQQAKKPWGRWIGWSLLNLIGASALAGQYVSYHFDELARQDQYRPWFEQLCPEIGCKLPSKVDVAQIKSSNLVVRSHPEFNGALVVDAILYNRALFSQPFPLLELRFADMNGQLLASRRFKPGEYLGGELAGQAEMPPQTPIHISLDILDPGAKAVNYSLSFFSPE</sequence>
<feature type="region of interest" description="Disordered" evidence="2">
    <location>
        <begin position="208"/>
        <end position="243"/>
    </location>
</feature>
<dbReference type="InterPro" id="IPR011723">
    <property type="entry name" value="Znf/thioredoxin_put"/>
</dbReference>
<dbReference type="PRINTS" id="PR01217">
    <property type="entry name" value="PRICHEXTENSN"/>
</dbReference>
<feature type="coiled-coil region" evidence="1">
    <location>
        <begin position="117"/>
        <end position="151"/>
    </location>
</feature>
<dbReference type="AlphaFoldDB" id="A0A7X0ES74"/>